<protein>
    <recommendedName>
        <fullName evidence="1">MEDS domain-containing protein</fullName>
    </recommendedName>
</protein>
<dbReference type="Pfam" id="PF14417">
    <property type="entry name" value="MEDS"/>
    <property type="match status" value="1"/>
</dbReference>
<gene>
    <name evidence="2" type="ORF">PROAA_1240016</name>
</gene>
<dbReference type="EMBL" id="FLQY01000029">
    <property type="protein sequence ID" value="SBT04211.1"/>
    <property type="molecule type" value="Genomic_DNA"/>
</dbReference>
<dbReference type="AlphaFoldDB" id="A0A1A8XHP0"/>
<evidence type="ECO:0000313" key="3">
    <source>
        <dbReference type="Proteomes" id="UP000199600"/>
    </source>
</evidence>
<dbReference type="InterPro" id="IPR025847">
    <property type="entry name" value="MEDS_domain"/>
</dbReference>
<dbReference type="Proteomes" id="UP000199600">
    <property type="component" value="Unassembled WGS sequence"/>
</dbReference>
<name>A0A1A8XHP0_9RHOO</name>
<proteinExistence type="predicted"/>
<sequence>MSHEPHTISLGFTKQIFPAGMHVCQIFNHDEERLKSLLEFLRSGLVAGERVACFTDNLDRAHLARHLAKHSLSSDGLQESGAFSCTAASDVYFQGGLFDPDRMIGLLRQFQEDSVTNGFPACRVIGEMSAEVQHIPGGSRLLEYESRVSLLLKEHPVTAVCQYDANTFDGATLMKILKVHPMMVIRGAVVRNPCYIQPDEFLTRNH</sequence>
<evidence type="ECO:0000259" key="1">
    <source>
        <dbReference type="Pfam" id="PF14417"/>
    </source>
</evidence>
<dbReference type="RefSeq" id="WP_186409693.1">
    <property type="nucleotide sequence ID" value="NZ_FLQY01000029.1"/>
</dbReference>
<organism evidence="2 3">
    <name type="scientific">Candidatus Propionivibrio aalborgensis</name>
    <dbReference type="NCBI Taxonomy" id="1860101"/>
    <lineage>
        <taxon>Bacteria</taxon>
        <taxon>Pseudomonadati</taxon>
        <taxon>Pseudomonadota</taxon>
        <taxon>Betaproteobacteria</taxon>
        <taxon>Rhodocyclales</taxon>
        <taxon>Rhodocyclaceae</taxon>
        <taxon>Propionivibrio</taxon>
    </lineage>
</organism>
<feature type="domain" description="MEDS" evidence="1">
    <location>
        <begin position="22"/>
        <end position="181"/>
    </location>
</feature>
<reference evidence="2 3" key="1">
    <citation type="submission" date="2016-06" db="EMBL/GenBank/DDBJ databases">
        <authorList>
            <person name="Kjaerup R.B."/>
            <person name="Dalgaard T.S."/>
            <person name="Juul-Madsen H.R."/>
        </authorList>
    </citation>
    <scope>NUCLEOTIDE SEQUENCE [LARGE SCALE GENOMIC DNA]</scope>
    <source>
        <strain evidence="2">2</strain>
    </source>
</reference>
<accession>A0A1A8XHP0</accession>
<keyword evidence="3" id="KW-1185">Reference proteome</keyword>
<evidence type="ECO:0000313" key="2">
    <source>
        <dbReference type="EMBL" id="SBT04211.1"/>
    </source>
</evidence>